<feature type="compositionally biased region" description="Basic and acidic residues" evidence="7">
    <location>
        <begin position="197"/>
        <end position="206"/>
    </location>
</feature>
<dbReference type="GO" id="GO:0001046">
    <property type="term" value="F:core promoter sequence-specific DNA binding"/>
    <property type="evidence" value="ECO:0007669"/>
    <property type="project" value="TreeGrafter"/>
</dbReference>
<dbReference type="AlphaFoldDB" id="A0A830HSV7"/>
<dbReference type="Pfam" id="PF12251">
    <property type="entry name" value="SNAPC3"/>
    <property type="match status" value="1"/>
</dbReference>
<dbReference type="GO" id="GO:0042795">
    <property type="term" value="P:snRNA transcription by RNA polymerase II"/>
    <property type="evidence" value="ECO:0007669"/>
    <property type="project" value="TreeGrafter"/>
</dbReference>
<accession>A0A830HSV7</accession>
<keyword evidence="4" id="KW-0238">DNA-binding</keyword>
<sequence>MAAANHDSVYDDDEYDDDYDDNVTEPSFKQGPSPHNVPPLSPLKVGGPSIKVVSAVRVHSCLSCPPKDIATHADGTQPTCHVKEFQAEAMAILEKVKTCLFGVNANGSSSATPPAEAAAPSSEKIEALYKKAAQARLPLPTTMNKPPASQEEPPQKRQKQSATTTNQTTTPTAQTNAISAREERKQALLTCPLATARERLEQKTDPGDGWLTGSIDRKAHGKQRSATALQQTVNKQYETTPVALGNGSSGSSDSTLIPGKSVLVRVGVHSAANPSRVSQELLLPANMPLDALRRAVVCPSDDVARVMSLGAGDLASGALVRINDELVPATCGPCVDYAKPLLEYAESHFKDKRSRGPAWRRAARPLEEYTFADVVDGLHRGAHFVAGYVHAGACEHRLSIVDTRLVHEDDELDFGAYPLEVMHERDRRRKCMCCLSLPAVTVSWCDRRAPDAPTFWCEECFSRLHQKPDGSSVDGVADMATFPYFAEPVSGNNRACK</sequence>
<feature type="region of interest" description="Disordered" evidence="7">
    <location>
        <begin position="138"/>
        <end position="180"/>
    </location>
</feature>
<dbReference type="InterPro" id="IPR022042">
    <property type="entry name" value="snRNA-activating_su3"/>
</dbReference>
<evidence type="ECO:0000256" key="4">
    <source>
        <dbReference type="ARBA" id="ARBA00023125"/>
    </source>
</evidence>
<dbReference type="GO" id="GO:0003681">
    <property type="term" value="F:bent DNA binding"/>
    <property type="evidence" value="ECO:0007669"/>
    <property type="project" value="TreeGrafter"/>
</dbReference>
<dbReference type="GO" id="GO:0000978">
    <property type="term" value="F:RNA polymerase II cis-regulatory region sequence-specific DNA binding"/>
    <property type="evidence" value="ECO:0007669"/>
    <property type="project" value="TreeGrafter"/>
</dbReference>
<dbReference type="GO" id="GO:0005634">
    <property type="term" value="C:nucleus"/>
    <property type="evidence" value="ECO:0007669"/>
    <property type="project" value="UniProtKB-SubCell"/>
</dbReference>
<keyword evidence="6" id="KW-0539">Nucleus</keyword>
<comment type="subcellular location">
    <subcellularLocation>
        <location evidence="1">Nucleus</location>
    </subcellularLocation>
</comment>
<evidence type="ECO:0000313" key="9">
    <source>
        <dbReference type="Proteomes" id="UP000660262"/>
    </source>
</evidence>
<name>A0A830HSV7_9CHLO</name>
<dbReference type="OrthoDB" id="46583at2759"/>
<evidence type="ECO:0000256" key="1">
    <source>
        <dbReference type="ARBA" id="ARBA00004123"/>
    </source>
</evidence>
<keyword evidence="5" id="KW-0804">Transcription</keyword>
<feature type="compositionally biased region" description="Acidic residues" evidence="7">
    <location>
        <begin position="10"/>
        <end position="23"/>
    </location>
</feature>
<feature type="compositionally biased region" description="Low complexity" evidence="7">
    <location>
        <begin position="162"/>
        <end position="177"/>
    </location>
</feature>
<keyword evidence="3" id="KW-0805">Transcription regulation</keyword>
<protein>
    <submittedName>
        <fullName evidence="8">Small nuclear RNA activating complex, polypeptide 3</fullName>
    </submittedName>
</protein>
<evidence type="ECO:0000256" key="3">
    <source>
        <dbReference type="ARBA" id="ARBA00023015"/>
    </source>
</evidence>
<proteinExistence type="inferred from homology"/>
<dbReference type="PANTHER" id="PTHR13421:SF16">
    <property type="entry name" value="SNRNA-ACTIVATING PROTEIN COMPLEX SUBUNIT 3"/>
    <property type="match status" value="1"/>
</dbReference>
<comment type="caution">
    <text evidence="8">The sequence shown here is derived from an EMBL/GenBank/DDBJ whole genome shotgun (WGS) entry which is preliminary data.</text>
</comment>
<dbReference type="PANTHER" id="PTHR13421">
    <property type="entry name" value="SNRNA-ACTIVATING PROTEIN COMPLEX SUBUNIT 3"/>
    <property type="match status" value="1"/>
</dbReference>
<keyword evidence="9" id="KW-1185">Reference proteome</keyword>
<reference evidence="8" key="1">
    <citation type="submission" date="2020-10" db="EMBL/GenBank/DDBJ databases">
        <title>Unveiling of a novel bifunctional photoreceptor, Dualchrome1, isolated from a cosmopolitan green alga.</title>
        <authorList>
            <person name="Suzuki S."/>
            <person name="Kawachi M."/>
        </authorList>
    </citation>
    <scope>NUCLEOTIDE SEQUENCE</scope>
    <source>
        <strain evidence="8">NIES 2893</strain>
    </source>
</reference>
<organism evidence="8 9">
    <name type="scientific">Pycnococcus provasolii</name>
    <dbReference type="NCBI Taxonomy" id="41880"/>
    <lineage>
        <taxon>Eukaryota</taxon>
        <taxon>Viridiplantae</taxon>
        <taxon>Chlorophyta</taxon>
        <taxon>Pseudoscourfieldiophyceae</taxon>
        <taxon>Pseudoscourfieldiales</taxon>
        <taxon>Pycnococcaceae</taxon>
        <taxon>Pycnococcus</taxon>
    </lineage>
</organism>
<comment type="similarity">
    <text evidence="2">Belongs to the SNAPC3/SRD2 family.</text>
</comment>
<evidence type="ECO:0000256" key="7">
    <source>
        <dbReference type="SAM" id="MobiDB-lite"/>
    </source>
</evidence>
<feature type="region of interest" description="Disordered" evidence="7">
    <location>
        <begin position="1"/>
        <end position="39"/>
    </location>
</feature>
<feature type="region of interest" description="Disordered" evidence="7">
    <location>
        <begin position="197"/>
        <end position="227"/>
    </location>
</feature>
<evidence type="ECO:0000256" key="2">
    <source>
        <dbReference type="ARBA" id="ARBA00010410"/>
    </source>
</evidence>
<gene>
    <name evidence="8" type="ORF">PPROV_000851000</name>
</gene>
<evidence type="ECO:0000256" key="5">
    <source>
        <dbReference type="ARBA" id="ARBA00023163"/>
    </source>
</evidence>
<dbReference type="GO" id="GO:0019185">
    <property type="term" value="C:snRNA-activating protein complex"/>
    <property type="evidence" value="ECO:0007669"/>
    <property type="project" value="TreeGrafter"/>
</dbReference>
<dbReference type="EMBL" id="BNJQ01000026">
    <property type="protein sequence ID" value="GHP09775.1"/>
    <property type="molecule type" value="Genomic_DNA"/>
</dbReference>
<dbReference type="GO" id="GO:0042796">
    <property type="term" value="P:snRNA transcription by RNA polymerase III"/>
    <property type="evidence" value="ECO:0007669"/>
    <property type="project" value="TreeGrafter"/>
</dbReference>
<dbReference type="Proteomes" id="UP000660262">
    <property type="component" value="Unassembled WGS sequence"/>
</dbReference>
<dbReference type="GO" id="GO:0001006">
    <property type="term" value="F:RNA polymerase III type 3 promoter sequence-specific DNA binding"/>
    <property type="evidence" value="ECO:0007669"/>
    <property type="project" value="TreeGrafter"/>
</dbReference>
<evidence type="ECO:0000256" key="6">
    <source>
        <dbReference type="ARBA" id="ARBA00023242"/>
    </source>
</evidence>
<evidence type="ECO:0000313" key="8">
    <source>
        <dbReference type="EMBL" id="GHP09775.1"/>
    </source>
</evidence>